<keyword evidence="8" id="KW-1185">Reference proteome</keyword>
<dbReference type="STRING" id="29760.F6GYL7"/>
<feature type="domain" description="AAA+ ATPase" evidence="6">
    <location>
        <begin position="543"/>
        <end position="667"/>
    </location>
</feature>
<organism evidence="7 8">
    <name type="scientific">Vitis vinifera</name>
    <name type="common">Grape</name>
    <dbReference type="NCBI Taxonomy" id="29760"/>
    <lineage>
        <taxon>Eukaryota</taxon>
        <taxon>Viridiplantae</taxon>
        <taxon>Streptophyta</taxon>
        <taxon>Embryophyta</taxon>
        <taxon>Tracheophyta</taxon>
        <taxon>Spermatophyta</taxon>
        <taxon>Magnoliopsida</taxon>
        <taxon>eudicotyledons</taxon>
        <taxon>Gunneridae</taxon>
        <taxon>Pentapetalae</taxon>
        <taxon>rosids</taxon>
        <taxon>Vitales</taxon>
        <taxon>Vitaceae</taxon>
        <taxon>Viteae</taxon>
        <taxon>Vitis</taxon>
    </lineage>
</organism>
<evidence type="ECO:0000256" key="4">
    <source>
        <dbReference type="ARBA" id="ARBA00022842"/>
    </source>
</evidence>
<dbReference type="AlphaFoldDB" id="F6GYL7"/>
<dbReference type="InParanoid" id="F6GYL7"/>
<dbReference type="PROSITE" id="PS00674">
    <property type="entry name" value="AAA"/>
    <property type="match status" value="1"/>
</dbReference>
<keyword evidence="3" id="KW-0378">Hydrolase</keyword>
<comment type="similarity">
    <text evidence="2">Belongs to the AAA ATPase family. BCS1 subfamily.</text>
</comment>
<dbReference type="PANTHER" id="PTHR23070">
    <property type="entry name" value="BCS1 AAA-TYPE ATPASE"/>
    <property type="match status" value="1"/>
</dbReference>
<dbReference type="Pfam" id="PF00004">
    <property type="entry name" value="AAA"/>
    <property type="match status" value="2"/>
</dbReference>
<dbReference type="InterPro" id="IPR050747">
    <property type="entry name" value="Mitochondrial_chaperone_BCS1"/>
</dbReference>
<evidence type="ECO:0000313" key="8">
    <source>
        <dbReference type="Proteomes" id="UP000009183"/>
    </source>
</evidence>
<dbReference type="CDD" id="cd19510">
    <property type="entry name" value="RecA-like_BCS1"/>
    <property type="match status" value="1"/>
</dbReference>
<dbReference type="Gene3D" id="3.40.50.300">
    <property type="entry name" value="P-loop containing nucleotide triphosphate hydrolases"/>
    <property type="match status" value="2"/>
</dbReference>
<feature type="domain" description="AAA+ ATPase" evidence="6">
    <location>
        <begin position="229"/>
        <end position="366"/>
    </location>
</feature>
<dbReference type="Pfam" id="PF25568">
    <property type="entry name" value="AAA_lid_At3g28540"/>
    <property type="match status" value="2"/>
</dbReference>
<dbReference type="OrthoDB" id="10251412at2759"/>
<name>F6GYL7_VITVI</name>
<comment type="catalytic activity">
    <reaction evidence="5">
        <text>ATP + H2O = ADP + phosphate + H(+)</text>
        <dbReference type="Rhea" id="RHEA:13065"/>
        <dbReference type="ChEBI" id="CHEBI:15377"/>
        <dbReference type="ChEBI" id="CHEBI:15378"/>
        <dbReference type="ChEBI" id="CHEBI:30616"/>
        <dbReference type="ChEBI" id="CHEBI:43474"/>
        <dbReference type="ChEBI" id="CHEBI:456216"/>
    </reaction>
</comment>
<dbReference type="InterPro" id="IPR025753">
    <property type="entry name" value="AAA_N_dom"/>
</dbReference>
<dbReference type="InterPro" id="IPR027417">
    <property type="entry name" value="P-loop_NTPase"/>
</dbReference>
<reference evidence="8" key="1">
    <citation type="journal article" date="2007" name="Nature">
        <title>The grapevine genome sequence suggests ancestral hexaploidization in major angiosperm phyla.</title>
        <authorList>
            <consortium name="The French-Italian Public Consortium for Grapevine Genome Characterization."/>
            <person name="Jaillon O."/>
            <person name="Aury J.-M."/>
            <person name="Noel B."/>
            <person name="Policriti A."/>
            <person name="Clepet C."/>
            <person name="Casagrande A."/>
            <person name="Choisne N."/>
            <person name="Aubourg S."/>
            <person name="Vitulo N."/>
            <person name="Jubin C."/>
            <person name="Vezzi A."/>
            <person name="Legeai F."/>
            <person name="Hugueney P."/>
            <person name="Dasilva C."/>
            <person name="Horner D."/>
            <person name="Mica E."/>
            <person name="Jublot D."/>
            <person name="Poulain J."/>
            <person name="Bruyere C."/>
            <person name="Billault A."/>
            <person name="Segurens B."/>
            <person name="Gouyvenoux M."/>
            <person name="Ugarte E."/>
            <person name="Cattonaro F."/>
            <person name="Anthouard V."/>
            <person name="Vico V."/>
            <person name="Del Fabbro C."/>
            <person name="Alaux M."/>
            <person name="Di Gaspero G."/>
            <person name="Dumas V."/>
            <person name="Felice N."/>
            <person name="Paillard S."/>
            <person name="Juman I."/>
            <person name="Moroldo M."/>
            <person name="Scalabrin S."/>
            <person name="Canaguier A."/>
            <person name="Le Clainche I."/>
            <person name="Malacrida G."/>
            <person name="Durand E."/>
            <person name="Pesole G."/>
            <person name="Laucou V."/>
            <person name="Chatelet P."/>
            <person name="Merdinoglu D."/>
            <person name="Delledonne M."/>
            <person name="Pezzotti M."/>
            <person name="Lecharny A."/>
            <person name="Scarpelli C."/>
            <person name="Artiguenave F."/>
            <person name="Pe M.E."/>
            <person name="Valle G."/>
            <person name="Morgante M."/>
            <person name="Caboche M."/>
            <person name="Adam-Blondon A.-F."/>
            <person name="Weissenbach J."/>
            <person name="Quetier F."/>
            <person name="Wincker P."/>
        </authorList>
    </citation>
    <scope>NUCLEOTIDE SEQUENCE [LARGE SCALE GENOMIC DNA]</scope>
    <source>
        <strain evidence="8">cv. Pinot noir / PN40024</strain>
    </source>
</reference>
<dbReference type="GO" id="GO:0005524">
    <property type="term" value="F:ATP binding"/>
    <property type="evidence" value="ECO:0007669"/>
    <property type="project" value="InterPro"/>
</dbReference>
<dbReference type="PaxDb" id="29760-VIT_09s0054g00900.t01"/>
<dbReference type="SUPFAM" id="SSF52540">
    <property type="entry name" value="P-loop containing nucleoside triphosphate hydrolases"/>
    <property type="match status" value="2"/>
</dbReference>
<evidence type="ECO:0000256" key="3">
    <source>
        <dbReference type="ARBA" id="ARBA00022801"/>
    </source>
</evidence>
<accession>F6GYL7</accession>
<dbReference type="GO" id="GO:0006950">
    <property type="term" value="P:response to stress"/>
    <property type="evidence" value="ECO:0007669"/>
    <property type="project" value="UniProtKB-ARBA"/>
</dbReference>
<dbReference type="InterPro" id="IPR003593">
    <property type="entry name" value="AAA+_ATPase"/>
</dbReference>
<evidence type="ECO:0000256" key="2">
    <source>
        <dbReference type="ARBA" id="ARBA00007448"/>
    </source>
</evidence>
<sequence length="749" mass="84346">MLTLQNKHTAAKLVSAAASLAAVAILIRKITKNFMPSEVHGCFSSSQLTIIIEEFQAGVAVNKLFEAADIYLGADMAGSVRKVKVLKDRKEKKMEVTMDRNEEMTDVFENIRVKWTLVCKEAKNPNGNLDLQSEERSYELSFSKEHKGLVLNSYLPYILERSKAIKEGNKALKLHTVMSRSWQADAINIDHPMTFQTLAMDSELKKALVDDLDNFINGKDYYRRIGKAWKRGYLVYGPPGTGKSSLIAAMANHLKYDIYDLDLRAIYNNSDLKLLLLAMSSRSILVMEHVDCMFNILQSQEEDCSWAPRKNQVTLSGLLNFIDGVWSFCGDQGRIIIITTNHRDKLDPALLRPGRMDMHIHMSYCTVSAFKQLAFNCLGVRHHPLFQQIEGLISKVEVTPAEVSGELMKSKDPGTSLQGLINFLCNKIKEDGGEAADDVEVDFETSGVRSYELSFNKKHKDKVLNSYFPYILERAKAIKEESKVVKLHAVNTHHGCWRDAIILDHPMTFQTLAMDSELKMALLEDLDNFVKGKAFYKRMGKTWRRGYLLYGPSGTGKSSLIAAMANHLNYDIYDMDLTGVRSNDDLRLLLLAMPSKAILVIEDVDCDEVEAENQVTLSGFLNLINGLLSCCSEEQILVFTTNHREQLDPALLRPGCIDMEIHMSYCTMSAFKQLAWNYLGLYDHPLFEQIERLMGEVKVTPAEVAGELMKSKDAGVSLQGVIEFFHKKIEQNEAKAAKDNGSTKGLENI</sequence>
<dbReference type="InterPro" id="IPR003959">
    <property type="entry name" value="ATPase_AAA_core"/>
</dbReference>
<gene>
    <name evidence="7" type="ordered locus">VIT_09s0054g00900</name>
</gene>
<evidence type="ECO:0000259" key="6">
    <source>
        <dbReference type="SMART" id="SM00382"/>
    </source>
</evidence>
<dbReference type="InterPro" id="IPR058017">
    <property type="entry name" value="At3g28540-like_C"/>
</dbReference>
<dbReference type="InterPro" id="IPR003960">
    <property type="entry name" value="ATPase_AAA_CS"/>
</dbReference>
<keyword evidence="4" id="KW-0460">Magnesium</keyword>
<evidence type="ECO:0000313" key="7">
    <source>
        <dbReference type="EMBL" id="CCB45053.1"/>
    </source>
</evidence>
<dbReference type="HOGENOM" id="CLU_371513_0_0_1"/>
<dbReference type="GO" id="GO:0016887">
    <property type="term" value="F:ATP hydrolysis activity"/>
    <property type="evidence" value="ECO:0007669"/>
    <property type="project" value="InterPro"/>
</dbReference>
<dbReference type="Pfam" id="PF14363">
    <property type="entry name" value="AAA_assoc"/>
    <property type="match status" value="1"/>
</dbReference>
<dbReference type="SMART" id="SM00382">
    <property type="entry name" value="AAA"/>
    <property type="match status" value="2"/>
</dbReference>
<evidence type="ECO:0000256" key="1">
    <source>
        <dbReference type="ARBA" id="ARBA00001946"/>
    </source>
</evidence>
<dbReference type="eggNOG" id="KOG0743">
    <property type="taxonomic scope" value="Eukaryota"/>
</dbReference>
<evidence type="ECO:0000256" key="5">
    <source>
        <dbReference type="ARBA" id="ARBA00049360"/>
    </source>
</evidence>
<comment type="cofactor">
    <cofactor evidence="1">
        <name>Mg(2+)</name>
        <dbReference type="ChEBI" id="CHEBI:18420"/>
    </cofactor>
</comment>
<proteinExistence type="inferred from homology"/>
<dbReference type="EMBL" id="FN594972">
    <property type="protein sequence ID" value="CCB45053.1"/>
    <property type="molecule type" value="Genomic_DNA"/>
</dbReference>
<dbReference type="Gene3D" id="6.10.280.40">
    <property type="match status" value="2"/>
</dbReference>
<dbReference type="Proteomes" id="UP000009183">
    <property type="component" value="Chromosome 9"/>
</dbReference>
<protein>
    <recommendedName>
        <fullName evidence="6">AAA+ ATPase domain-containing protein</fullName>
    </recommendedName>
</protein>